<feature type="transmembrane region" description="Helical" evidence="7">
    <location>
        <begin position="188"/>
        <end position="205"/>
    </location>
</feature>
<keyword evidence="5 7" id="KW-1133">Transmembrane helix</keyword>
<comment type="subcellular location">
    <subcellularLocation>
        <location evidence="1">Membrane</location>
        <topology evidence="1">Multi-pass membrane protein</topology>
    </subcellularLocation>
</comment>
<dbReference type="PANTHER" id="PTHR42810:SF4">
    <property type="entry name" value="URIC ACID TRANSPORTER UACT"/>
    <property type="match status" value="1"/>
</dbReference>
<evidence type="ECO:0000256" key="2">
    <source>
        <dbReference type="ARBA" id="ARBA00008821"/>
    </source>
</evidence>
<feature type="transmembrane region" description="Helical" evidence="7">
    <location>
        <begin position="98"/>
        <end position="118"/>
    </location>
</feature>
<dbReference type="NCBIfam" id="NF008502">
    <property type="entry name" value="PRK11412.1"/>
    <property type="match status" value="1"/>
</dbReference>
<keyword evidence="6 7" id="KW-0472">Membrane</keyword>
<reference evidence="9" key="1">
    <citation type="journal article" date="2019" name="Int. J. Syst. Evol. Microbiol.">
        <title>The Global Catalogue of Microorganisms (GCM) 10K type strain sequencing project: providing services to taxonomists for standard genome sequencing and annotation.</title>
        <authorList>
            <consortium name="The Broad Institute Genomics Platform"/>
            <consortium name="The Broad Institute Genome Sequencing Center for Infectious Disease"/>
            <person name="Wu L."/>
            <person name="Ma J."/>
        </authorList>
    </citation>
    <scope>NUCLEOTIDE SEQUENCE [LARGE SCALE GENOMIC DNA]</scope>
    <source>
        <strain evidence="9">GH52</strain>
    </source>
</reference>
<evidence type="ECO:0000313" key="8">
    <source>
        <dbReference type="EMBL" id="MFD2116690.1"/>
    </source>
</evidence>
<dbReference type="InterPro" id="IPR006043">
    <property type="entry name" value="NCS2"/>
</dbReference>
<feature type="transmembrane region" description="Helical" evidence="7">
    <location>
        <begin position="38"/>
        <end position="60"/>
    </location>
</feature>
<protein>
    <submittedName>
        <fullName evidence="8">Uracil/xanthine transporter</fullName>
    </submittedName>
</protein>
<evidence type="ECO:0000256" key="6">
    <source>
        <dbReference type="ARBA" id="ARBA00023136"/>
    </source>
</evidence>
<evidence type="ECO:0000256" key="4">
    <source>
        <dbReference type="ARBA" id="ARBA00022692"/>
    </source>
</evidence>
<dbReference type="EMBL" id="JBHUHO010000031">
    <property type="protein sequence ID" value="MFD2116690.1"/>
    <property type="molecule type" value="Genomic_DNA"/>
</dbReference>
<feature type="transmembrane region" description="Helical" evidence="7">
    <location>
        <begin position="272"/>
        <end position="295"/>
    </location>
</feature>
<dbReference type="Proteomes" id="UP001597362">
    <property type="component" value="Unassembled WGS sequence"/>
</dbReference>
<feature type="transmembrane region" description="Helical" evidence="7">
    <location>
        <begin position="396"/>
        <end position="415"/>
    </location>
</feature>
<dbReference type="RefSeq" id="WP_377773154.1">
    <property type="nucleotide sequence ID" value="NZ_JBHUHO010000031.1"/>
</dbReference>
<evidence type="ECO:0000256" key="1">
    <source>
        <dbReference type="ARBA" id="ARBA00004141"/>
    </source>
</evidence>
<sequence length="435" mass="46948">MTSWKTAIASMQWLFFIFANTIVVPISIGGAFDLPGEMITGIIRSSLIFTGIACMIQALIGHRFPIMEGHSGVMWALVLNLCATASTMGISLSTVGGGIATGLLLAGGVVVILSKFNLLAFLHKIFTPMVMSCFLFLLTFQLVLIFFKGMFKVGVDGTLLLPQSLFSIAIAVLVFLVKVKGKGTVGNYSLLIGMATGWIAYLLLFPSEQQANDTQSLLSIPIFPLGEPNLHMGIIIVTFLASLINLSNTLASIHSIADMLQERVTQARINRSFMTTGFFTIVSAVFGLVPFAPFASSLGFLESTQNYSKKPLVWAGATMAVLGIIPMMGNLMATLPVTVGNAVLFIMYLQLLGTSFRSLNGYQFNSVTIHRLAIPILTGLGVMSLDASIFSNFPVLIQPILTNGFMIGISISLVLENCIEWEEKSPSTTVWDEVD</sequence>
<dbReference type="PANTHER" id="PTHR42810">
    <property type="entry name" value="PURINE PERMEASE C1399.01C-RELATED"/>
    <property type="match status" value="1"/>
</dbReference>
<evidence type="ECO:0000256" key="7">
    <source>
        <dbReference type="SAM" id="Phobius"/>
    </source>
</evidence>
<evidence type="ECO:0000256" key="5">
    <source>
        <dbReference type="ARBA" id="ARBA00022989"/>
    </source>
</evidence>
<feature type="transmembrane region" description="Helical" evidence="7">
    <location>
        <begin position="369"/>
        <end position="390"/>
    </location>
</feature>
<evidence type="ECO:0000256" key="3">
    <source>
        <dbReference type="ARBA" id="ARBA00022448"/>
    </source>
</evidence>
<feature type="transmembrane region" description="Helical" evidence="7">
    <location>
        <begin position="230"/>
        <end position="251"/>
    </location>
</feature>
<feature type="transmembrane region" description="Helical" evidence="7">
    <location>
        <begin position="315"/>
        <end position="348"/>
    </location>
</feature>
<keyword evidence="4 7" id="KW-0812">Transmembrane</keyword>
<dbReference type="NCBIfam" id="NF037981">
    <property type="entry name" value="NCS2_1"/>
    <property type="match status" value="1"/>
</dbReference>
<feature type="transmembrane region" description="Helical" evidence="7">
    <location>
        <begin position="72"/>
        <end position="92"/>
    </location>
</feature>
<comment type="similarity">
    <text evidence="2">Belongs to the nucleobase:cation symporter-2 (NCS2) (TC 2.A.40) family.</text>
</comment>
<keyword evidence="3" id="KW-0813">Transport</keyword>
<feature type="transmembrane region" description="Helical" evidence="7">
    <location>
        <begin position="159"/>
        <end position="176"/>
    </location>
</feature>
<name>A0ABW4YLS7_9BACL</name>
<accession>A0ABW4YLS7</accession>
<proteinExistence type="inferred from homology"/>
<feature type="transmembrane region" description="Helical" evidence="7">
    <location>
        <begin position="125"/>
        <end position="147"/>
    </location>
</feature>
<evidence type="ECO:0000313" key="9">
    <source>
        <dbReference type="Proteomes" id="UP001597362"/>
    </source>
</evidence>
<dbReference type="Pfam" id="PF00860">
    <property type="entry name" value="Xan_ur_permease"/>
    <property type="match status" value="1"/>
</dbReference>
<organism evidence="8 9">
    <name type="scientific">Paenibacillus yanchengensis</name>
    <dbReference type="NCBI Taxonomy" id="2035833"/>
    <lineage>
        <taxon>Bacteria</taxon>
        <taxon>Bacillati</taxon>
        <taxon>Bacillota</taxon>
        <taxon>Bacilli</taxon>
        <taxon>Bacillales</taxon>
        <taxon>Paenibacillaceae</taxon>
        <taxon>Paenibacillus</taxon>
    </lineage>
</organism>
<feature type="transmembrane region" description="Helical" evidence="7">
    <location>
        <begin position="12"/>
        <end position="32"/>
    </location>
</feature>
<gene>
    <name evidence="8" type="ORF">ACFSJH_13255</name>
</gene>
<keyword evidence="9" id="KW-1185">Reference proteome</keyword>
<comment type="caution">
    <text evidence="8">The sequence shown here is derived from an EMBL/GenBank/DDBJ whole genome shotgun (WGS) entry which is preliminary data.</text>
</comment>